<evidence type="ECO:0000313" key="1">
    <source>
        <dbReference type="EMBL" id="CAB4189828.1"/>
    </source>
</evidence>
<name>A0A6J5R7Z1_9CAUD</name>
<gene>
    <name evidence="1" type="ORF">UFOVP1202_11</name>
</gene>
<sequence length="403" mass="39878">MPSTYSNNTGLELPANGELSGSWGDVVNVNMNILDSTINGQVTLSLSGLTSTLTTTNASNPPSNGQNAVILVGGSPSGTHTITISPNDAEKLYHVYNTTAQSVVFTQGSGGNVTIASGDSAIIYSNGAGSTAAVANLTDHFAMSSVKITGGAITGITDLALADGGTGASDAATARTNLGAQATITGAATTITTSDLTVSRALSSNASGKVAVATTTLAELNFVNGVTSAIQTQIDGKQPLDATLTALAAYNTAGLITQTAADTFTGRTLTAGTGITVTNGNGVSGNPTVVATISTTDTNLTGGYTTTAVSDGTKSSGTYTPSPAGGNMRTITNGGAFSLAAPTASGDYTMVILITNAASGSGVITISGFTRNSGSPFTTTNNAVFIAYITKIGTSTFLNVVGM</sequence>
<dbReference type="EMBL" id="LR797147">
    <property type="protein sequence ID" value="CAB4189828.1"/>
    <property type="molecule type" value="Genomic_DNA"/>
</dbReference>
<accession>A0A6J5R7Z1</accession>
<proteinExistence type="predicted"/>
<reference evidence="1" key="1">
    <citation type="submission" date="2020-05" db="EMBL/GenBank/DDBJ databases">
        <authorList>
            <person name="Chiriac C."/>
            <person name="Salcher M."/>
            <person name="Ghai R."/>
            <person name="Kavagutti S V."/>
        </authorList>
    </citation>
    <scope>NUCLEOTIDE SEQUENCE</scope>
</reference>
<organism evidence="1">
    <name type="scientific">uncultured Caudovirales phage</name>
    <dbReference type="NCBI Taxonomy" id="2100421"/>
    <lineage>
        <taxon>Viruses</taxon>
        <taxon>Duplodnaviria</taxon>
        <taxon>Heunggongvirae</taxon>
        <taxon>Uroviricota</taxon>
        <taxon>Caudoviricetes</taxon>
        <taxon>Peduoviridae</taxon>
        <taxon>Maltschvirus</taxon>
        <taxon>Maltschvirus maltsch</taxon>
    </lineage>
</organism>
<protein>
    <submittedName>
        <fullName evidence="1">Uncharacterized protein</fullName>
    </submittedName>
</protein>